<dbReference type="GO" id="GO:0004343">
    <property type="term" value="F:glucosamine 6-phosphate N-acetyltransferase activity"/>
    <property type="evidence" value="ECO:0007669"/>
    <property type="project" value="UniProtKB-UniRule"/>
</dbReference>
<evidence type="ECO:0000256" key="7">
    <source>
        <dbReference type="ARBA" id="ARBA00022824"/>
    </source>
</evidence>
<comment type="subcellular location">
    <subcellularLocation>
        <location evidence="1">Endomembrane system</location>
        <topology evidence="1">Peripheral membrane protein</topology>
    </subcellularLocation>
    <subcellularLocation>
        <location evidence="2">Endoplasmic reticulum membrane</location>
    </subcellularLocation>
</comment>
<dbReference type="PANTHER" id="PTHR13355:SF11">
    <property type="entry name" value="GLUCOSAMINE 6-PHOSPHATE N-ACETYLTRANSFERASE"/>
    <property type="match status" value="1"/>
</dbReference>
<dbReference type="AlphaFoldDB" id="A0A9W8B7P9"/>
<evidence type="ECO:0000259" key="15">
    <source>
        <dbReference type="PROSITE" id="PS51186"/>
    </source>
</evidence>
<evidence type="ECO:0000256" key="5">
    <source>
        <dbReference type="ARBA" id="ARBA00022679"/>
    </source>
</evidence>
<dbReference type="Pfam" id="PF01679">
    <property type="entry name" value="Pmp3"/>
    <property type="match status" value="1"/>
</dbReference>
<dbReference type="InterPro" id="IPR000612">
    <property type="entry name" value="PMP3"/>
</dbReference>
<feature type="domain" description="N-acetyltransferase" evidence="15">
    <location>
        <begin position="139"/>
        <end position="283"/>
    </location>
</feature>
<comment type="pathway">
    <text evidence="11">Nucleotide-sugar biosynthesis; UDP-N-acetyl-alpha-D-glucosamine biosynthesis; N-acetyl-alpha-D-glucosamine 1-phosphate from alpha-D-glucosamine 6-phosphate (route I): step 1/2.</text>
</comment>
<evidence type="ECO:0000256" key="9">
    <source>
        <dbReference type="ARBA" id="ARBA00023136"/>
    </source>
</evidence>
<comment type="catalytic activity">
    <reaction evidence="11">
        <text>D-glucosamine 6-phosphate + acetyl-CoA = N-acetyl-D-glucosamine 6-phosphate + CoA + H(+)</text>
        <dbReference type="Rhea" id="RHEA:10292"/>
        <dbReference type="ChEBI" id="CHEBI:15378"/>
        <dbReference type="ChEBI" id="CHEBI:57287"/>
        <dbReference type="ChEBI" id="CHEBI:57288"/>
        <dbReference type="ChEBI" id="CHEBI:57513"/>
        <dbReference type="ChEBI" id="CHEBI:58725"/>
        <dbReference type="EC" id="2.3.1.4"/>
    </reaction>
</comment>
<comment type="similarity">
    <text evidence="11">Belongs to the acetyltransferase family. GNA1 subfamily.</text>
</comment>
<evidence type="ECO:0000313" key="16">
    <source>
        <dbReference type="EMBL" id="KAJ1978068.1"/>
    </source>
</evidence>
<keyword evidence="9 13" id="KW-0472">Membrane</keyword>
<organism evidence="16 17">
    <name type="scientific">Dimargaris verticillata</name>
    <dbReference type="NCBI Taxonomy" id="2761393"/>
    <lineage>
        <taxon>Eukaryota</taxon>
        <taxon>Fungi</taxon>
        <taxon>Fungi incertae sedis</taxon>
        <taxon>Zoopagomycota</taxon>
        <taxon>Kickxellomycotina</taxon>
        <taxon>Dimargaritomycetes</taxon>
        <taxon>Dimargaritales</taxon>
        <taxon>Dimargaritaceae</taxon>
        <taxon>Dimargaris</taxon>
    </lineage>
</organism>
<evidence type="ECO:0000256" key="11">
    <source>
        <dbReference type="RuleBase" id="RU365086"/>
    </source>
</evidence>
<dbReference type="CDD" id="cd04301">
    <property type="entry name" value="NAT_SF"/>
    <property type="match status" value="1"/>
</dbReference>
<dbReference type="InterPro" id="IPR000182">
    <property type="entry name" value="GNAT_dom"/>
</dbReference>
<evidence type="ECO:0000256" key="6">
    <source>
        <dbReference type="ARBA" id="ARBA00022692"/>
    </source>
</evidence>
<feature type="signal peptide" evidence="14">
    <location>
        <begin position="1"/>
        <end position="22"/>
    </location>
</feature>
<reference evidence="16" key="1">
    <citation type="submission" date="2022-07" db="EMBL/GenBank/DDBJ databases">
        <title>Phylogenomic reconstructions and comparative analyses of Kickxellomycotina fungi.</title>
        <authorList>
            <person name="Reynolds N.K."/>
            <person name="Stajich J.E."/>
            <person name="Barry K."/>
            <person name="Grigoriev I.V."/>
            <person name="Crous P."/>
            <person name="Smith M.E."/>
        </authorList>
    </citation>
    <scope>NUCLEOTIDE SEQUENCE</scope>
    <source>
        <strain evidence="16">RSA 567</strain>
    </source>
</reference>
<proteinExistence type="inferred from homology"/>
<feature type="transmembrane region" description="Helical" evidence="13">
    <location>
        <begin position="32"/>
        <end position="54"/>
    </location>
</feature>
<evidence type="ECO:0000256" key="2">
    <source>
        <dbReference type="ARBA" id="ARBA00004586"/>
    </source>
</evidence>
<dbReference type="OrthoDB" id="10039976at2759"/>
<evidence type="ECO:0000256" key="1">
    <source>
        <dbReference type="ARBA" id="ARBA00004184"/>
    </source>
</evidence>
<keyword evidence="14" id="KW-0732">Signal</keyword>
<dbReference type="InterPro" id="IPR016181">
    <property type="entry name" value="Acyl_CoA_acyltransferase"/>
</dbReference>
<keyword evidence="8 13" id="KW-1133">Transmembrane helix</keyword>
<evidence type="ECO:0000256" key="12">
    <source>
        <dbReference type="SAM" id="MobiDB-lite"/>
    </source>
</evidence>
<feature type="region of interest" description="Disordered" evidence="12">
    <location>
        <begin position="85"/>
        <end position="111"/>
    </location>
</feature>
<evidence type="ECO:0000256" key="3">
    <source>
        <dbReference type="ARBA" id="ARBA00009530"/>
    </source>
</evidence>
<evidence type="ECO:0000256" key="10">
    <source>
        <dbReference type="ARBA" id="ARBA00023315"/>
    </source>
</evidence>
<keyword evidence="7" id="KW-0256">Endoplasmic reticulum</keyword>
<dbReference type="SUPFAM" id="SSF55729">
    <property type="entry name" value="Acyl-CoA N-acyltransferases (Nat)"/>
    <property type="match status" value="1"/>
</dbReference>
<feature type="chain" id="PRO_5040862025" description="Glucosamine 6-phosphate N-acetyltransferase" evidence="14">
    <location>
        <begin position="23"/>
        <end position="283"/>
    </location>
</feature>
<accession>A0A9W8B7P9</accession>
<dbReference type="InterPro" id="IPR039143">
    <property type="entry name" value="GNPNAT1-like"/>
</dbReference>
<name>A0A9W8B7P9_9FUNG</name>
<keyword evidence="5 11" id="KW-0808">Transferase</keyword>
<dbReference type="GO" id="GO:0005789">
    <property type="term" value="C:endoplasmic reticulum membrane"/>
    <property type="evidence" value="ECO:0007669"/>
    <property type="project" value="UniProtKB-SubCell"/>
</dbReference>
<dbReference type="Gene3D" id="3.40.630.30">
    <property type="match status" value="1"/>
</dbReference>
<dbReference type="GO" id="GO:0006048">
    <property type="term" value="P:UDP-N-acetylglucosamine biosynthetic process"/>
    <property type="evidence" value="ECO:0007669"/>
    <property type="project" value="UniProtKB-UniRule"/>
</dbReference>
<sequence>MALSTSDVLLLLLGFFFPPLAAVIKRGCRADFVINCALTILGHVPGIIHAWYLVIKYPSIPEYATLPTHHDGHLRASGDHVVVVSSPSPAQPPAPASGSRQPLTSHDDPPPSYSSIAPASLFSADLISKTVSDQLPEHYTMRPLRKNDFAKGVLDCLAQLTVVGTISRQQFEDTFDQMARQGCSHIVVVEDCERNQVVACGTLVLEQKLIRECGKIGHIEDIVVSSTERGKRLGLYMIQQLKHIAEQIGCYKVILNCSEKNVYFYEKCGLTLKDVQMTEYFSK</sequence>
<protein>
    <recommendedName>
        <fullName evidence="11">Glucosamine 6-phosphate N-acetyltransferase</fullName>
        <ecNumber evidence="11">2.3.1.4</ecNumber>
    </recommendedName>
</protein>
<gene>
    <name evidence="16" type="primary">GNA1</name>
    <name evidence="16" type="ORF">H4R34_003339</name>
</gene>
<keyword evidence="10 11" id="KW-0012">Acyltransferase</keyword>
<keyword evidence="6 13" id="KW-0812">Transmembrane</keyword>
<evidence type="ECO:0000313" key="17">
    <source>
        <dbReference type="Proteomes" id="UP001151582"/>
    </source>
</evidence>
<dbReference type="EMBL" id="JANBQB010000301">
    <property type="protein sequence ID" value="KAJ1978068.1"/>
    <property type="molecule type" value="Genomic_DNA"/>
</dbReference>
<dbReference type="Pfam" id="PF00583">
    <property type="entry name" value="Acetyltransf_1"/>
    <property type="match status" value="1"/>
</dbReference>
<evidence type="ECO:0000256" key="13">
    <source>
        <dbReference type="SAM" id="Phobius"/>
    </source>
</evidence>
<dbReference type="EC" id="2.3.1.4" evidence="11"/>
<comment type="caution">
    <text evidence="16">The sequence shown here is derived from an EMBL/GenBank/DDBJ whole genome shotgun (WGS) entry which is preliminary data.</text>
</comment>
<dbReference type="PANTHER" id="PTHR13355">
    <property type="entry name" value="GLUCOSAMINE 6-PHOSPHATE N-ACETYLTRANSFERASE"/>
    <property type="match status" value="1"/>
</dbReference>
<comment type="similarity">
    <text evidence="3">Belongs to the UPF0057 (PMP3) family.</text>
</comment>
<keyword evidence="17" id="KW-1185">Reference proteome</keyword>
<comment type="subunit">
    <text evidence="4">Homodimer.</text>
</comment>
<dbReference type="PROSITE" id="PS51186">
    <property type="entry name" value="GNAT"/>
    <property type="match status" value="1"/>
</dbReference>
<dbReference type="FunFam" id="3.40.630.30:FF:000048">
    <property type="entry name" value="Glucosamine 6-phosphate N-acetyltransferase"/>
    <property type="match status" value="1"/>
</dbReference>
<evidence type="ECO:0000256" key="14">
    <source>
        <dbReference type="SAM" id="SignalP"/>
    </source>
</evidence>
<evidence type="ECO:0000256" key="4">
    <source>
        <dbReference type="ARBA" id="ARBA00011738"/>
    </source>
</evidence>
<evidence type="ECO:0000256" key="8">
    <source>
        <dbReference type="ARBA" id="ARBA00022989"/>
    </source>
</evidence>
<dbReference type="Proteomes" id="UP001151582">
    <property type="component" value="Unassembled WGS sequence"/>
</dbReference>